<dbReference type="CDD" id="cd09253">
    <property type="entry name" value="AP-4_Mu4_Cterm"/>
    <property type="match status" value="1"/>
</dbReference>
<proteinExistence type="inferred from homology"/>
<keyword evidence="2 5" id="KW-0813">Transport</keyword>
<accession>A0A1D3THU8</accession>
<evidence type="ECO:0000259" key="6">
    <source>
        <dbReference type="PROSITE" id="PS51072"/>
    </source>
</evidence>
<dbReference type="GO" id="GO:0016192">
    <property type="term" value="P:vesicle-mediated transport"/>
    <property type="evidence" value="ECO:0007669"/>
    <property type="project" value="InterPro"/>
</dbReference>
<gene>
    <name evidence="7" type="primary">PocGH01_09025700</name>
    <name evidence="7" type="ORF">POCGH01_09025700</name>
</gene>
<name>A0A1D3THU8_PLAOA</name>
<evidence type="ECO:0000256" key="2">
    <source>
        <dbReference type="ARBA" id="ARBA00022448"/>
    </source>
</evidence>
<keyword evidence="4" id="KW-0472">Membrane</keyword>
<evidence type="ECO:0000313" key="7">
    <source>
        <dbReference type="EMBL" id="SCP04522.1"/>
    </source>
</evidence>
<keyword evidence="3 5" id="KW-0653">Protein transport</keyword>
<dbReference type="GO" id="GO:0012505">
    <property type="term" value="C:endomembrane system"/>
    <property type="evidence" value="ECO:0007669"/>
    <property type="project" value="UniProtKB-SubCell"/>
</dbReference>
<evidence type="ECO:0000313" key="8">
    <source>
        <dbReference type="Proteomes" id="UP000242942"/>
    </source>
</evidence>
<dbReference type="OrthoDB" id="10259133at2759"/>
<dbReference type="FunFam" id="3.30.450.60:FF:000002">
    <property type="entry name" value="AP-2 complex subunit mu, putative"/>
    <property type="match status" value="1"/>
</dbReference>
<evidence type="ECO:0000256" key="5">
    <source>
        <dbReference type="PIRNR" id="PIRNR005992"/>
    </source>
</evidence>
<evidence type="ECO:0000256" key="1">
    <source>
        <dbReference type="ARBA" id="ARBA00004308"/>
    </source>
</evidence>
<dbReference type="VEuPathDB" id="PlasmoDB:POWCR01_140014200"/>
<dbReference type="SUPFAM" id="SSF49447">
    <property type="entry name" value="Second domain of Mu2 adaptin subunit (ap50) of ap2 adaptor"/>
    <property type="match status" value="1"/>
</dbReference>
<dbReference type="InterPro" id="IPR022775">
    <property type="entry name" value="AP_mu_sigma_su"/>
</dbReference>
<dbReference type="PANTHER" id="PTHR10529">
    <property type="entry name" value="AP COMPLEX SUBUNIT MU"/>
    <property type="match status" value="1"/>
</dbReference>
<dbReference type="AlphaFoldDB" id="A0A1D3THU8"/>
<dbReference type="PRINTS" id="PR00314">
    <property type="entry name" value="CLATHRINADPT"/>
</dbReference>
<feature type="domain" description="MHD" evidence="6">
    <location>
        <begin position="175"/>
        <end position="433"/>
    </location>
</feature>
<dbReference type="InterPro" id="IPR001392">
    <property type="entry name" value="Clathrin_mu"/>
</dbReference>
<dbReference type="CDD" id="cd14838">
    <property type="entry name" value="AP4_Mu_N"/>
    <property type="match status" value="1"/>
</dbReference>
<dbReference type="GO" id="GO:0030131">
    <property type="term" value="C:clathrin adaptor complex"/>
    <property type="evidence" value="ECO:0007669"/>
    <property type="project" value="UniProtKB-UniRule"/>
</dbReference>
<dbReference type="Pfam" id="PF01217">
    <property type="entry name" value="Clat_adaptor_s"/>
    <property type="match status" value="1"/>
</dbReference>
<evidence type="ECO:0000256" key="3">
    <source>
        <dbReference type="ARBA" id="ARBA00022927"/>
    </source>
</evidence>
<comment type="subcellular location">
    <subcellularLocation>
        <location evidence="1">Endomembrane system</location>
    </subcellularLocation>
</comment>
<reference evidence="7 8" key="1">
    <citation type="submission" date="2016-06" db="EMBL/GenBank/DDBJ databases">
        <authorList>
            <consortium name="Pathogen Informatics"/>
        </authorList>
    </citation>
    <scope>NUCLEOTIDE SEQUENCE [LARGE SCALE GENOMIC DNA]</scope>
    <source>
        <strain evidence="7">PocGH01</strain>
    </source>
</reference>
<dbReference type="Gene3D" id="3.30.450.60">
    <property type="match status" value="1"/>
</dbReference>
<dbReference type="EMBL" id="LT594590">
    <property type="protein sequence ID" value="SCP04522.1"/>
    <property type="molecule type" value="Genomic_DNA"/>
</dbReference>
<dbReference type="VEuPathDB" id="PlasmoDB:PocGH01_09025700"/>
<dbReference type="GO" id="GO:0006886">
    <property type="term" value="P:intracellular protein transport"/>
    <property type="evidence" value="ECO:0007669"/>
    <property type="project" value="UniProtKB-UniRule"/>
</dbReference>
<dbReference type="PROSITE" id="PS51072">
    <property type="entry name" value="MHD"/>
    <property type="match status" value="1"/>
</dbReference>
<dbReference type="InterPro" id="IPR028565">
    <property type="entry name" value="MHD"/>
</dbReference>
<dbReference type="InterPro" id="IPR050431">
    <property type="entry name" value="Adaptor_comp_med_subunit"/>
</dbReference>
<sequence>MVISQFYVLSSRGDTIITRDFRGDVSKGSAELFFRNVKLHKGDAPPMFYLNGINFSFLKNNTLYFVITSQFNVSPSYLIEILNRLLKIFKDFCGQLTEEIIRNNFILIYEIIDEVINYGYLQNSNTEDIRYLIHNEILTINKKNKFKNFSKFSIKHLNTLPSNASQKPIQLNNKNNEIFIDIIEKINLIMNCTGEIIYSYIDGIIQIKSYLLGNPYIKIALNDDLYIKNVHNDNTNNIIIDDCNFNHVVNLSQFEKEKILSLYQPDGECVLMNYRINNNFKAPFRVSANLSYSPSHTVELTIRIRLDIPAQYTCTNVFVNCNLCKHITHVHLDMHTSSDLFSAQYIPNENKLLWTIKKFKGESECSIRSKITLSPSYSYARRDFGPISILFEIPMFNLSKLRIKYLRILETYKSSNTHRWVRYITQSSSYVYRLN</sequence>
<organism evidence="7 8">
    <name type="scientific">Plasmodium ovale</name>
    <name type="common">malaria parasite P. ovale</name>
    <dbReference type="NCBI Taxonomy" id="36330"/>
    <lineage>
        <taxon>Eukaryota</taxon>
        <taxon>Sar</taxon>
        <taxon>Alveolata</taxon>
        <taxon>Apicomplexa</taxon>
        <taxon>Aconoidasida</taxon>
        <taxon>Haemosporida</taxon>
        <taxon>Plasmodiidae</taxon>
        <taxon>Plasmodium</taxon>
        <taxon>Plasmodium (Plasmodium)</taxon>
    </lineage>
</organism>
<keyword evidence="8" id="KW-1185">Reference proteome</keyword>
<dbReference type="InterPro" id="IPR036168">
    <property type="entry name" value="AP2_Mu_C_sf"/>
</dbReference>
<dbReference type="PIRSF" id="PIRSF005992">
    <property type="entry name" value="Clathrin_mu"/>
    <property type="match status" value="1"/>
</dbReference>
<dbReference type="Gene3D" id="2.60.40.1170">
    <property type="entry name" value="Mu homology domain, subdomain B"/>
    <property type="match status" value="2"/>
</dbReference>
<protein>
    <submittedName>
        <fullName evidence="7">AP-4 complex subunit mu, putative</fullName>
    </submittedName>
</protein>
<dbReference type="Pfam" id="PF00928">
    <property type="entry name" value="Adap_comp_sub"/>
    <property type="match status" value="1"/>
</dbReference>
<comment type="similarity">
    <text evidence="5">Belongs to the adaptor complexes medium subunit family.</text>
</comment>
<dbReference type="SUPFAM" id="SSF64356">
    <property type="entry name" value="SNARE-like"/>
    <property type="match status" value="1"/>
</dbReference>
<evidence type="ECO:0000256" key="4">
    <source>
        <dbReference type="ARBA" id="ARBA00023136"/>
    </source>
</evidence>
<dbReference type="Proteomes" id="UP000242942">
    <property type="component" value="Chromosome 9"/>
</dbReference>
<dbReference type="InterPro" id="IPR011012">
    <property type="entry name" value="Longin-like_dom_sf"/>
</dbReference>